<feature type="binding site" description="axial binding residue" evidence="10">
    <location>
        <position position="17"/>
    </location>
    <ligand>
        <name>heme b</name>
        <dbReference type="ChEBI" id="CHEBI:60344"/>
    </ligand>
    <ligandPart>
        <name>Fe</name>
        <dbReference type="ChEBI" id="CHEBI:18248"/>
    </ligandPart>
</feature>
<dbReference type="PANTHER" id="PTHR10720:SF0">
    <property type="entry name" value="HEME OXYGENASE"/>
    <property type="match status" value="1"/>
</dbReference>
<feature type="binding site" evidence="9">
    <location>
        <position position="176"/>
    </location>
    <ligand>
        <name>heme b</name>
        <dbReference type="ChEBI" id="CHEBI:60344"/>
    </ligand>
</feature>
<dbReference type="RefSeq" id="WP_124976878.1">
    <property type="nucleotide sequence ID" value="NZ_BDQK01000003.1"/>
</dbReference>
<dbReference type="OrthoDB" id="5493802at2"/>
<evidence type="ECO:0000313" key="12">
    <source>
        <dbReference type="EMBL" id="GBF79546.1"/>
    </source>
</evidence>
<dbReference type="AlphaFoldDB" id="A0A401IE85"/>
<dbReference type="EC" id="1.14.14.18" evidence="2"/>
<evidence type="ECO:0000313" key="13">
    <source>
        <dbReference type="Proteomes" id="UP000287247"/>
    </source>
</evidence>
<dbReference type="GO" id="GO:0046872">
    <property type="term" value="F:metal ion binding"/>
    <property type="evidence" value="ECO:0007669"/>
    <property type="project" value="UniProtKB-KW"/>
</dbReference>
<evidence type="ECO:0000256" key="5">
    <source>
        <dbReference type="ARBA" id="ARBA00022723"/>
    </source>
</evidence>
<dbReference type="PANTHER" id="PTHR10720">
    <property type="entry name" value="HEME OXYGENASE"/>
    <property type="match status" value="1"/>
</dbReference>
<dbReference type="GO" id="GO:0020037">
    <property type="term" value="F:heme binding"/>
    <property type="evidence" value="ECO:0007669"/>
    <property type="project" value="TreeGrafter"/>
</dbReference>
<comment type="similarity">
    <text evidence="1">Belongs to the heme oxygenase family.</text>
</comment>
<organism evidence="12 13">
    <name type="scientific">Aphanothece sacrum FPU1</name>
    <dbReference type="NCBI Taxonomy" id="1920663"/>
    <lineage>
        <taxon>Bacteria</taxon>
        <taxon>Bacillati</taxon>
        <taxon>Cyanobacteriota</taxon>
        <taxon>Cyanophyceae</taxon>
        <taxon>Oscillatoriophycideae</taxon>
        <taxon>Chroococcales</taxon>
        <taxon>Aphanothecaceae</taxon>
        <taxon>Aphanothece</taxon>
    </lineage>
</organism>
<evidence type="ECO:0000256" key="1">
    <source>
        <dbReference type="ARBA" id="ARBA00006134"/>
    </source>
</evidence>
<protein>
    <recommendedName>
        <fullName evidence="2">heme oxygenase (biliverdin-producing)</fullName>
        <ecNumber evidence="2">1.14.14.18</ecNumber>
    </recommendedName>
</protein>
<name>A0A401IE85_APHSA</name>
<dbReference type="InterPro" id="IPR002051">
    <property type="entry name" value="Haem_Oase"/>
</dbReference>
<dbReference type="PROSITE" id="PS00593">
    <property type="entry name" value="HEME_OXYGENASE"/>
    <property type="match status" value="1"/>
</dbReference>
<dbReference type="Gene3D" id="1.20.910.10">
    <property type="entry name" value="Heme oxygenase-like"/>
    <property type="match status" value="1"/>
</dbReference>
<feature type="binding site" evidence="9">
    <location>
        <position position="10"/>
    </location>
    <ligand>
        <name>heme b</name>
        <dbReference type="ChEBI" id="CHEBI:60344"/>
    </ligand>
</feature>
<keyword evidence="7 10" id="KW-0408">Iron</keyword>
<dbReference type="GO" id="GO:0015979">
    <property type="term" value="P:photosynthesis"/>
    <property type="evidence" value="ECO:0007669"/>
    <property type="project" value="UniProtKB-KW"/>
</dbReference>
<dbReference type="SUPFAM" id="SSF48613">
    <property type="entry name" value="Heme oxygenase-like"/>
    <property type="match status" value="1"/>
</dbReference>
<dbReference type="PRINTS" id="PR00088">
    <property type="entry name" value="HAEMOXYGNASE"/>
</dbReference>
<accession>A0A401IE85</accession>
<keyword evidence="5 10" id="KW-0479">Metal-binding</keyword>
<evidence type="ECO:0000256" key="3">
    <source>
        <dbReference type="ARBA" id="ARBA00022531"/>
    </source>
</evidence>
<keyword evidence="3" id="KW-0602">Photosynthesis</keyword>
<dbReference type="GO" id="GO:0006788">
    <property type="term" value="P:heme oxidation"/>
    <property type="evidence" value="ECO:0007669"/>
    <property type="project" value="InterPro"/>
</dbReference>
<keyword evidence="4 9" id="KW-0349">Heme</keyword>
<evidence type="ECO:0000256" key="8">
    <source>
        <dbReference type="ARBA" id="ARBA00048328"/>
    </source>
</evidence>
<dbReference type="GO" id="GO:0004392">
    <property type="term" value="F:heme oxygenase (decyclizing) activity"/>
    <property type="evidence" value="ECO:0007669"/>
    <property type="project" value="UniProtKB-EC"/>
</dbReference>
<sequence length="254" mass="29011">MSHDLATQLREGTSHSHTLAENTAFTKCFLKGIVEKEPFRKLLADFYFLYSSLEEEILRHHDHRVVSKIYFPQLNRQKKLEEDLAFHYGENWRNEIKASEAGKTYVARIHDVANTEPALLVAHSYVRYMGDLSGGQSLKNIARSALELPPNQGLQFYDFNELGSPEDRRAFKGVYRDGLNSIDVDEELAQKIVAEANYAFNLNRDVVHELEADVKAAIGDHVFDLITRQEIPGSTEHHHHHHGHRPTELVSAES</sequence>
<evidence type="ECO:0000256" key="6">
    <source>
        <dbReference type="ARBA" id="ARBA00023002"/>
    </source>
</evidence>
<evidence type="ECO:0000256" key="10">
    <source>
        <dbReference type="PIRSR" id="PIRSR000343-2"/>
    </source>
</evidence>
<evidence type="ECO:0000256" key="11">
    <source>
        <dbReference type="SAM" id="MobiDB-lite"/>
    </source>
</evidence>
<evidence type="ECO:0000256" key="2">
    <source>
        <dbReference type="ARBA" id="ARBA00012360"/>
    </source>
</evidence>
<dbReference type="EMBL" id="BDQK01000003">
    <property type="protein sequence ID" value="GBF79546.1"/>
    <property type="molecule type" value="Genomic_DNA"/>
</dbReference>
<dbReference type="Proteomes" id="UP000287247">
    <property type="component" value="Unassembled WGS sequence"/>
</dbReference>
<dbReference type="InterPro" id="IPR018207">
    <property type="entry name" value="Haem_oxygenase_CS"/>
</dbReference>
<keyword evidence="13" id="KW-1185">Reference proteome</keyword>
<dbReference type="GO" id="GO:0042167">
    <property type="term" value="P:heme catabolic process"/>
    <property type="evidence" value="ECO:0007669"/>
    <property type="project" value="TreeGrafter"/>
</dbReference>
<dbReference type="FunFam" id="1.20.910.10:FF:000001">
    <property type="entry name" value="Heme oxygenase 1"/>
    <property type="match status" value="1"/>
</dbReference>
<evidence type="ECO:0000256" key="9">
    <source>
        <dbReference type="PIRSR" id="PIRSR000343-1"/>
    </source>
</evidence>
<feature type="region of interest" description="Disordered" evidence="11">
    <location>
        <begin position="233"/>
        <end position="254"/>
    </location>
</feature>
<evidence type="ECO:0000256" key="7">
    <source>
        <dbReference type="ARBA" id="ARBA00023004"/>
    </source>
</evidence>
<dbReference type="InterPro" id="IPR016084">
    <property type="entry name" value="Haem_Oase-like_multi-hlx"/>
</dbReference>
<gene>
    <name evidence="12" type="ORF">AsFPU1_0942</name>
</gene>
<feature type="binding site" evidence="9">
    <location>
        <position position="125"/>
    </location>
    <ligand>
        <name>heme b</name>
        <dbReference type="ChEBI" id="CHEBI:60344"/>
    </ligand>
</feature>
<dbReference type="GO" id="GO:0006979">
    <property type="term" value="P:response to oxidative stress"/>
    <property type="evidence" value="ECO:0007669"/>
    <property type="project" value="TreeGrafter"/>
</dbReference>
<dbReference type="InterPro" id="IPR016053">
    <property type="entry name" value="Haem_Oase-like"/>
</dbReference>
<comment type="caution">
    <text evidence="12">The sequence shown here is derived from an EMBL/GenBank/DDBJ whole genome shotgun (WGS) entry which is preliminary data.</text>
</comment>
<comment type="catalytic activity">
    <reaction evidence="8">
        <text>heme b + 3 reduced [NADPH--hemoprotein reductase] + 3 O2 = biliverdin IXalpha + CO + Fe(2+) + 3 oxidized [NADPH--hemoprotein reductase] + 3 H2O + H(+)</text>
        <dbReference type="Rhea" id="RHEA:21764"/>
        <dbReference type="Rhea" id="RHEA-COMP:11964"/>
        <dbReference type="Rhea" id="RHEA-COMP:11965"/>
        <dbReference type="ChEBI" id="CHEBI:15377"/>
        <dbReference type="ChEBI" id="CHEBI:15378"/>
        <dbReference type="ChEBI" id="CHEBI:15379"/>
        <dbReference type="ChEBI" id="CHEBI:17245"/>
        <dbReference type="ChEBI" id="CHEBI:29033"/>
        <dbReference type="ChEBI" id="CHEBI:57618"/>
        <dbReference type="ChEBI" id="CHEBI:57991"/>
        <dbReference type="ChEBI" id="CHEBI:58210"/>
        <dbReference type="ChEBI" id="CHEBI:60344"/>
        <dbReference type="EC" id="1.14.14.18"/>
    </reaction>
</comment>
<evidence type="ECO:0000256" key="4">
    <source>
        <dbReference type="ARBA" id="ARBA00022617"/>
    </source>
</evidence>
<reference evidence="13" key="1">
    <citation type="submission" date="2017-05" db="EMBL/GenBank/DDBJ databases">
        <title>Physiological properties and genetic analysis related to exopolysaccharide production of fresh-water unicellular cyanobacterium Aphanothece sacrum, Suizenji Nori, that has been cultured as a food source in Japan.</title>
        <authorList>
            <person name="Kanesaki Y."/>
            <person name="Yoshikawa S."/>
            <person name="Ohki K."/>
        </authorList>
    </citation>
    <scope>NUCLEOTIDE SEQUENCE [LARGE SCALE GENOMIC DNA]</scope>
    <source>
        <strain evidence="13">FPU1</strain>
    </source>
</reference>
<dbReference type="Pfam" id="PF01126">
    <property type="entry name" value="Heme_oxygenase"/>
    <property type="match status" value="1"/>
</dbReference>
<dbReference type="CDD" id="cd19165">
    <property type="entry name" value="HemeO"/>
    <property type="match status" value="1"/>
</dbReference>
<dbReference type="PIRSF" id="PIRSF000343">
    <property type="entry name" value="Haem_Oase"/>
    <property type="match status" value="1"/>
</dbReference>
<proteinExistence type="inferred from homology"/>
<keyword evidence="6" id="KW-0560">Oxidoreductase</keyword>